<evidence type="ECO:0000313" key="9">
    <source>
        <dbReference type="EMBL" id="MDX8151362.1"/>
    </source>
</evidence>
<dbReference type="CDD" id="cd01400">
    <property type="entry name" value="6PGL"/>
    <property type="match status" value="1"/>
</dbReference>
<dbReference type="PANTHER" id="PTHR11054:SF0">
    <property type="entry name" value="6-PHOSPHOGLUCONOLACTONASE"/>
    <property type="match status" value="1"/>
</dbReference>
<evidence type="ECO:0000256" key="4">
    <source>
        <dbReference type="ARBA" id="ARBA00010662"/>
    </source>
</evidence>
<comment type="function">
    <text evidence="2 7">Hydrolysis of 6-phosphogluconolactone to 6-phosphogluconate.</text>
</comment>
<keyword evidence="10" id="KW-1185">Reference proteome</keyword>
<evidence type="ECO:0000256" key="7">
    <source>
        <dbReference type="RuleBase" id="RU365095"/>
    </source>
</evidence>
<dbReference type="GO" id="GO:0017057">
    <property type="term" value="F:6-phosphogluconolactonase activity"/>
    <property type="evidence" value="ECO:0007669"/>
    <property type="project" value="UniProtKB-EC"/>
</dbReference>
<dbReference type="EMBL" id="JAXAVX010000002">
    <property type="protein sequence ID" value="MDX8151362.1"/>
    <property type="molecule type" value="Genomic_DNA"/>
</dbReference>
<proteinExistence type="inferred from homology"/>
<evidence type="ECO:0000256" key="3">
    <source>
        <dbReference type="ARBA" id="ARBA00004961"/>
    </source>
</evidence>
<dbReference type="InterPro" id="IPR039104">
    <property type="entry name" value="6PGL"/>
</dbReference>
<accession>A0ABU4VHS3</accession>
<dbReference type="PANTHER" id="PTHR11054">
    <property type="entry name" value="6-PHOSPHOGLUCONOLACTONASE"/>
    <property type="match status" value="1"/>
</dbReference>
<sequence>MTTPAPRTTPSGARLLAVPDAETAASLTATLLHDAIAASLAERGVARVALSGGRTPLAAYAQLGPAVRDWSAVTVLLADERCVPQDHPDSNAREIRAALGPAARDLRLVPLVENGSPGDRARAYAHDLGPEPIDVVLLGLGEDGHTASLFPAHGALEAEGRTVAVLDAPKPPPERVSLTLPELRAAGSVVLLVTGEGKADALARTLGDPGQTAPASLLRPETLTVVADADALRRADELGLAGG</sequence>
<dbReference type="Pfam" id="PF01182">
    <property type="entry name" value="Glucosamine_iso"/>
    <property type="match status" value="1"/>
</dbReference>
<comment type="pathway">
    <text evidence="3 7">Carbohydrate degradation; pentose phosphate pathway; D-ribulose 5-phosphate from D-glucose 6-phosphate (oxidative stage): step 2/3.</text>
</comment>
<dbReference type="InterPro" id="IPR006148">
    <property type="entry name" value="Glc/Gal-6P_isomerase"/>
</dbReference>
<dbReference type="RefSeq" id="WP_319953512.1">
    <property type="nucleotide sequence ID" value="NZ_JAXAVX010000002.1"/>
</dbReference>
<comment type="similarity">
    <text evidence="4 7">Belongs to the glucosamine/galactosamine-6-phosphate isomerase family. 6-phosphogluconolactonase subfamily.</text>
</comment>
<evidence type="ECO:0000259" key="8">
    <source>
        <dbReference type="Pfam" id="PF01182"/>
    </source>
</evidence>
<comment type="catalytic activity">
    <reaction evidence="1 7">
        <text>6-phospho-D-glucono-1,5-lactone + H2O = 6-phospho-D-gluconate + H(+)</text>
        <dbReference type="Rhea" id="RHEA:12556"/>
        <dbReference type="ChEBI" id="CHEBI:15377"/>
        <dbReference type="ChEBI" id="CHEBI:15378"/>
        <dbReference type="ChEBI" id="CHEBI:57955"/>
        <dbReference type="ChEBI" id="CHEBI:58759"/>
        <dbReference type="EC" id="3.1.1.31"/>
    </reaction>
</comment>
<evidence type="ECO:0000256" key="1">
    <source>
        <dbReference type="ARBA" id="ARBA00000832"/>
    </source>
</evidence>
<name>A0ABU4VHS3_9ACTN</name>
<gene>
    <name evidence="7 9" type="primary">pgl</name>
    <name evidence="9" type="ORF">SK069_07155</name>
</gene>
<dbReference type="SUPFAM" id="SSF100950">
    <property type="entry name" value="NagB/RpiA/CoA transferase-like"/>
    <property type="match status" value="1"/>
</dbReference>
<dbReference type="InterPro" id="IPR005900">
    <property type="entry name" value="6-phosphogluconolactonase_DevB"/>
</dbReference>
<reference evidence="9 10" key="1">
    <citation type="submission" date="2023-11" db="EMBL/GenBank/DDBJ databases">
        <authorList>
            <person name="Xu M."/>
            <person name="Jiang T."/>
        </authorList>
    </citation>
    <scope>NUCLEOTIDE SEQUENCE [LARGE SCALE GENOMIC DNA]</scope>
    <source>
        <strain evidence="9 10">SD</strain>
    </source>
</reference>
<dbReference type="EC" id="3.1.1.31" evidence="5 7"/>
<evidence type="ECO:0000313" key="10">
    <source>
        <dbReference type="Proteomes" id="UP001277761"/>
    </source>
</evidence>
<evidence type="ECO:0000256" key="2">
    <source>
        <dbReference type="ARBA" id="ARBA00002681"/>
    </source>
</evidence>
<organism evidence="9 10">
    <name type="scientific">Patulibacter brassicae</name>
    <dbReference type="NCBI Taxonomy" id="1705717"/>
    <lineage>
        <taxon>Bacteria</taxon>
        <taxon>Bacillati</taxon>
        <taxon>Actinomycetota</taxon>
        <taxon>Thermoleophilia</taxon>
        <taxon>Solirubrobacterales</taxon>
        <taxon>Patulibacteraceae</taxon>
        <taxon>Patulibacter</taxon>
    </lineage>
</organism>
<dbReference type="Gene3D" id="3.40.50.1360">
    <property type="match status" value="1"/>
</dbReference>
<keyword evidence="7 9" id="KW-0378">Hydrolase</keyword>
<protein>
    <recommendedName>
        <fullName evidence="6 7">6-phosphogluconolactonase</fullName>
        <shortName evidence="7">6PGL</shortName>
        <ecNumber evidence="5 7">3.1.1.31</ecNumber>
    </recommendedName>
</protein>
<dbReference type="NCBIfam" id="TIGR01198">
    <property type="entry name" value="pgl"/>
    <property type="match status" value="1"/>
</dbReference>
<comment type="caution">
    <text evidence="9">The sequence shown here is derived from an EMBL/GenBank/DDBJ whole genome shotgun (WGS) entry which is preliminary data.</text>
</comment>
<evidence type="ECO:0000256" key="5">
    <source>
        <dbReference type="ARBA" id="ARBA00013198"/>
    </source>
</evidence>
<evidence type="ECO:0000256" key="6">
    <source>
        <dbReference type="ARBA" id="ARBA00020337"/>
    </source>
</evidence>
<dbReference type="Proteomes" id="UP001277761">
    <property type="component" value="Unassembled WGS sequence"/>
</dbReference>
<feature type="domain" description="Glucosamine/galactosamine-6-phosphate isomerase" evidence="8">
    <location>
        <begin position="20"/>
        <end position="223"/>
    </location>
</feature>
<dbReference type="InterPro" id="IPR037171">
    <property type="entry name" value="NagB/RpiA_transferase-like"/>
</dbReference>